<dbReference type="EMBL" id="JACHEM010000005">
    <property type="protein sequence ID" value="MBB6435913.1"/>
    <property type="molecule type" value="Genomic_DNA"/>
</dbReference>
<sequence length="65" mass="6960">MSLSRSRLACPLRSRATPSRLQAVAAWWALLRAEDGAVIDKEGVDAIVGDLAVLVGSARWQNQGV</sequence>
<proteinExistence type="predicted"/>
<gene>
    <name evidence="1" type="ORF">HNQ79_002376</name>
</gene>
<keyword evidence="2" id="KW-1185">Reference proteome</keyword>
<dbReference type="Proteomes" id="UP000540423">
    <property type="component" value="Unassembled WGS sequence"/>
</dbReference>
<dbReference type="RefSeq" id="WP_185029775.1">
    <property type="nucleotide sequence ID" value="NZ_BNBN01000005.1"/>
</dbReference>
<accession>A0A7X0LNW2</accession>
<organism evidence="1 2">
    <name type="scientific">Streptomyces candidus</name>
    <dbReference type="NCBI Taxonomy" id="67283"/>
    <lineage>
        <taxon>Bacteria</taxon>
        <taxon>Bacillati</taxon>
        <taxon>Actinomycetota</taxon>
        <taxon>Actinomycetes</taxon>
        <taxon>Kitasatosporales</taxon>
        <taxon>Streptomycetaceae</taxon>
        <taxon>Streptomyces</taxon>
    </lineage>
</organism>
<dbReference type="AlphaFoldDB" id="A0A7X0LNW2"/>
<comment type="caution">
    <text evidence="1">The sequence shown here is derived from an EMBL/GenBank/DDBJ whole genome shotgun (WGS) entry which is preliminary data.</text>
</comment>
<reference evidence="1 2" key="1">
    <citation type="submission" date="2020-08" db="EMBL/GenBank/DDBJ databases">
        <title>Genomic Encyclopedia of Type Strains, Phase IV (KMG-IV): sequencing the most valuable type-strain genomes for metagenomic binning, comparative biology and taxonomic classification.</title>
        <authorList>
            <person name="Goeker M."/>
        </authorList>
    </citation>
    <scope>NUCLEOTIDE SEQUENCE [LARGE SCALE GENOMIC DNA]</scope>
    <source>
        <strain evidence="1 2">DSM 40141</strain>
    </source>
</reference>
<protein>
    <submittedName>
        <fullName evidence="1">Uncharacterized protein</fullName>
    </submittedName>
</protein>
<evidence type="ECO:0000313" key="1">
    <source>
        <dbReference type="EMBL" id="MBB6435913.1"/>
    </source>
</evidence>
<name>A0A7X0LNW2_9ACTN</name>
<evidence type="ECO:0000313" key="2">
    <source>
        <dbReference type="Proteomes" id="UP000540423"/>
    </source>
</evidence>